<dbReference type="AlphaFoldDB" id="A0ABD2IG50"/>
<gene>
    <name evidence="2" type="ORF">niasHT_036706</name>
</gene>
<proteinExistence type="predicted"/>
<organism evidence="2 3">
    <name type="scientific">Heterodera trifolii</name>
    <dbReference type="NCBI Taxonomy" id="157864"/>
    <lineage>
        <taxon>Eukaryota</taxon>
        <taxon>Metazoa</taxon>
        <taxon>Ecdysozoa</taxon>
        <taxon>Nematoda</taxon>
        <taxon>Chromadorea</taxon>
        <taxon>Rhabditida</taxon>
        <taxon>Tylenchina</taxon>
        <taxon>Tylenchomorpha</taxon>
        <taxon>Tylenchoidea</taxon>
        <taxon>Heteroderidae</taxon>
        <taxon>Heteroderinae</taxon>
        <taxon>Heterodera</taxon>
    </lineage>
</organism>
<evidence type="ECO:0000313" key="2">
    <source>
        <dbReference type="EMBL" id="KAL3072213.1"/>
    </source>
</evidence>
<accession>A0ABD2IG50</accession>
<feature type="chain" id="PRO_5044841081" evidence="1">
    <location>
        <begin position="20"/>
        <end position="263"/>
    </location>
</feature>
<comment type="caution">
    <text evidence="2">The sequence shown here is derived from an EMBL/GenBank/DDBJ whole genome shotgun (WGS) entry which is preliminary data.</text>
</comment>
<sequence>MSVLHLLLLLALQFDFGDQSERILRGHFNMKFMCGKSLPAMGRLQMKFIAKTLLVNRESIIFDTVLDWEDGGEFVQNVTSKVEVMQAIGYEIQLKFRTNCSILNEIGECCANDFIFHDHTFGIGLRRFGNKHWFNNDFSRDTVVKSSKYGGNCVYSLDMKNPADEQGPSNTIDLVDLLNNEQRYGKFFDGTHTWLQVMRVCLPKDDVINKSDDELPKWPICDPIRYGLQNKSYELDPALQKIPVQEPCPQGTHQSCEPCVEKR</sequence>
<protein>
    <submittedName>
        <fullName evidence="2">Uncharacterized protein</fullName>
    </submittedName>
</protein>
<feature type="signal peptide" evidence="1">
    <location>
        <begin position="1"/>
        <end position="19"/>
    </location>
</feature>
<reference evidence="2 3" key="1">
    <citation type="submission" date="2024-10" db="EMBL/GenBank/DDBJ databases">
        <authorList>
            <person name="Kim D."/>
        </authorList>
    </citation>
    <scope>NUCLEOTIDE SEQUENCE [LARGE SCALE GENOMIC DNA]</scope>
    <source>
        <strain evidence="2">BH-2024</strain>
    </source>
</reference>
<evidence type="ECO:0000313" key="3">
    <source>
        <dbReference type="Proteomes" id="UP001620626"/>
    </source>
</evidence>
<dbReference type="EMBL" id="JBICBT010001341">
    <property type="protein sequence ID" value="KAL3072213.1"/>
    <property type="molecule type" value="Genomic_DNA"/>
</dbReference>
<keyword evidence="3" id="KW-1185">Reference proteome</keyword>
<keyword evidence="1" id="KW-0732">Signal</keyword>
<dbReference type="Proteomes" id="UP001620626">
    <property type="component" value="Unassembled WGS sequence"/>
</dbReference>
<evidence type="ECO:0000256" key="1">
    <source>
        <dbReference type="SAM" id="SignalP"/>
    </source>
</evidence>
<name>A0ABD2IG50_9BILA</name>